<comment type="caution">
    <text evidence="1">The sequence shown here is derived from an EMBL/GenBank/DDBJ whole genome shotgun (WGS) entry which is preliminary data.</text>
</comment>
<dbReference type="EMBL" id="CM040477">
    <property type="protein sequence ID" value="MCI4392374.1"/>
    <property type="molecule type" value="Genomic_DNA"/>
</dbReference>
<reference evidence="1 2" key="1">
    <citation type="journal article" date="2022" name="bioRxiv">
        <title>An ancient truncated duplication of the anti-Mullerian hormone receptor type 2 gene is a potential conserved master sex determinant in the Pangasiidae catfish family.</title>
        <authorList>
            <person name="Wen M."/>
            <person name="Pan Q."/>
            <person name="Jouanno E."/>
            <person name="Montfort J."/>
            <person name="Zahm M."/>
            <person name="Cabau C."/>
            <person name="Klopp C."/>
            <person name="Iampietro C."/>
            <person name="Roques C."/>
            <person name="Bouchez O."/>
            <person name="Castinel A."/>
            <person name="Donnadieu C."/>
            <person name="Parrinello H."/>
            <person name="Poncet C."/>
            <person name="Belmonte E."/>
            <person name="Gautier V."/>
            <person name="Avarre J.-C."/>
            <person name="Dugue R."/>
            <person name="Gustiano R."/>
            <person name="Ha T.T.T."/>
            <person name="Campet M."/>
            <person name="Sriphairoj K."/>
            <person name="Ribolli J."/>
            <person name="de Almeida F.L."/>
            <person name="Desvignes T."/>
            <person name="Postlethwait J.H."/>
            <person name="Bucao C.F."/>
            <person name="Robinson-Rechavi M."/>
            <person name="Bobe J."/>
            <person name="Herpin A."/>
            <person name="Guiguen Y."/>
        </authorList>
    </citation>
    <scope>NUCLEOTIDE SEQUENCE [LARGE SCALE GENOMIC DNA]</scope>
    <source>
        <strain evidence="1">YG-Dec2019</strain>
    </source>
</reference>
<accession>A0ACC5XMR8</accession>
<proteinExistence type="predicted"/>
<organism evidence="1 2">
    <name type="scientific">Pangasianodon gigas</name>
    <name type="common">Mekong giant catfish</name>
    <name type="synonym">Pangasius gigas</name>
    <dbReference type="NCBI Taxonomy" id="30993"/>
    <lineage>
        <taxon>Eukaryota</taxon>
        <taxon>Metazoa</taxon>
        <taxon>Chordata</taxon>
        <taxon>Craniata</taxon>
        <taxon>Vertebrata</taxon>
        <taxon>Euteleostomi</taxon>
        <taxon>Actinopterygii</taxon>
        <taxon>Neopterygii</taxon>
        <taxon>Teleostei</taxon>
        <taxon>Ostariophysi</taxon>
        <taxon>Siluriformes</taxon>
        <taxon>Pangasiidae</taxon>
        <taxon>Pangasianodon</taxon>
    </lineage>
</organism>
<protein>
    <submittedName>
        <fullName evidence="1">Uncharacterized protein</fullName>
    </submittedName>
</protein>
<feature type="non-terminal residue" evidence="1">
    <location>
        <position position="1"/>
    </location>
</feature>
<evidence type="ECO:0000313" key="1">
    <source>
        <dbReference type="EMBL" id="MCI4392374.1"/>
    </source>
</evidence>
<evidence type="ECO:0000313" key="2">
    <source>
        <dbReference type="Proteomes" id="UP000829447"/>
    </source>
</evidence>
<name>A0ACC5XMR8_PANGG</name>
<sequence>ATFYIPLYHYLLHNTHTHTHTDCGTRFHTFLRTKMGVKKNTRTYMSTSRSSVSLPEGGNFKGRTNVSPSLVHHEHVPRSHHTPCRSHLTIITALWAWHRGASCICCSELHCSALWDFLSTAGHVLGH</sequence>
<dbReference type="Proteomes" id="UP000829447">
    <property type="component" value="Linkage Group LG24"/>
</dbReference>
<keyword evidence="2" id="KW-1185">Reference proteome</keyword>
<gene>
    <name evidence="1" type="ORF">PGIGA_G00145040</name>
</gene>